<reference evidence="3 4" key="1">
    <citation type="journal article" date="2011" name="J. Bacteriol.">
        <title>Complete genome sequence of the cellulose-degrading bacterium Cellulosilyticum lentocellum.</title>
        <authorList>
            <consortium name="US DOE Joint Genome Institute"/>
            <person name="Miller D.A."/>
            <person name="Suen G."/>
            <person name="Bruce D."/>
            <person name="Copeland A."/>
            <person name="Cheng J.F."/>
            <person name="Detter C."/>
            <person name="Goodwin L.A."/>
            <person name="Han C.S."/>
            <person name="Hauser L.J."/>
            <person name="Land M.L."/>
            <person name="Lapidus A."/>
            <person name="Lucas S."/>
            <person name="Meincke L."/>
            <person name="Pitluck S."/>
            <person name="Tapia R."/>
            <person name="Teshima H."/>
            <person name="Woyke T."/>
            <person name="Fox B.G."/>
            <person name="Angert E.R."/>
            <person name="Currie C.R."/>
        </authorList>
    </citation>
    <scope>NUCLEOTIDE SEQUENCE [LARGE SCALE GENOMIC DNA]</scope>
    <source>
        <strain evidence="4">ATCC 49066 / DSM 5427 / NCIMB 11756 / RHM5</strain>
    </source>
</reference>
<evidence type="ECO:0000313" key="3">
    <source>
        <dbReference type="EMBL" id="ADZ84001.1"/>
    </source>
</evidence>
<keyword evidence="4" id="KW-1185">Reference proteome</keyword>
<dbReference type="STRING" id="642492.Clole_2293"/>
<organism evidence="3 4">
    <name type="scientific">Cellulosilyticum lentocellum (strain ATCC 49066 / DSM 5427 / NCIMB 11756 / RHM5)</name>
    <name type="common">Clostridium lentocellum</name>
    <dbReference type="NCBI Taxonomy" id="642492"/>
    <lineage>
        <taxon>Bacteria</taxon>
        <taxon>Bacillati</taxon>
        <taxon>Bacillota</taxon>
        <taxon>Clostridia</taxon>
        <taxon>Lachnospirales</taxon>
        <taxon>Cellulosilyticaceae</taxon>
        <taxon>Cellulosilyticum</taxon>
    </lineage>
</organism>
<evidence type="ECO:0000256" key="2">
    <source>
        <dbReference type="HAMAP-Rule" id="MF_00048"/>
    </source>
</evidence>
<dbReference type="Gene3D" id="3.40.1350.10">
    <property type="match status" value="1"/>
</dbReference>
<evidence type="ECO:0000313" key="4">
    <source>
        <dbReference type="Proteomes" id="UP000008467"/>
    </source>
</evidence>
<dbReference type="SUPFAM" id="SSF52980">
    <property type="entry name" value="Restriction endonuclease-like"/>
    <property type="match status" value="1"/>
</dbReference>
<dbReference type="NCBIfam" id="NF009150">
    <property type="entry name" value="PRK12497.1-3"/>
    <property type="match status" value="1"/>
</dbReference>
<dbReference type="InterPro" id="IPR011335">
    <property type="entry name" value="Restrct_endonuc-II-like"/>
</dbReference>
<dbReference type="Proteomes" id="UP000008467">
    <property type="component" value="Chromosome"/>
</dbReference>
<dbReference type="RefSeq" id="WP_013657295.1">
    <property type="nucleotide sequence ID" value="NC_015275.1"/>
</dbReference>
<proteinExistence type="inferred from homology"/>
<accession>F2JS64</accession>
<dbReference type="InterPro" id="IPR003509">
    <property type="entry name" value="UPF0102_YraN-like"/>
</dbReference>
<protein>
    <recommendedName>
        <fullName evidence="2">UPF0102 protein Clole_2293</fullName>
    </recommendedName>
</protein>
<dbReference type="KEGG" id="cle:Clole_2293"/>
<dbReference type="GO" id="GO:0003676">
    <property type="term" value="F:nucleic acid binding"/>
    <property type="evidence" value="ECO:0007669"/>
    <property type="project" value="InterPro"/>
</dbReference>
<dbReference type="EMBL" id="CP002582">
    <property type="protein sequence ID" value="ADZ84001.1"/>
    <property type="molecule type" value="Genomic_DNA"/>
</dbReference>
<name>F2JS64_CELLD</name>
<dbReference type="PANTHER" id="PTHR34039:SF1">
    <property type="entry name" value="UPF0102 PROTEIN YRAN"/>
    <property type="match status" value="1"/>
</dbReference>
<comment type="similarity">
    <text evidence="1 2">Belongs to the UPF0102 family.</text>
</comment>
<dbReference type="eggNOG" id="COG0792">
    <property type="taxonomic scope" value="Bacteria"/>
</dbReference>
<dbReference type="HOGENOM" id="CLU_115353_1_1_9"/>
<dbReference type="AlphaFoldDB" id="F2JS64"/>
<dbReference type="HAMAP" id="MF_00048">
    <property type="entry name" value="UPF0102"/>
    <property type="match status" value="1"/>
</dbReference>
<dbReference type="InterPro" id="IPR011856">
    <property type="entry name" value="tRNA_endonuc-like_dom_sf"/>
</dbReference>
<sequence>MSFTPKREGISNKRLLGTQYELLAIAYLEAKHYTILEHSYRCRFGEIDIIAKDDEYIVFVEVKYRKRVDYGYPREAVDYKKRQHILRTAMYYLRTKIGYEVASRFDVIEILETSITHLEAAF</sequence>
<evidence type="ECO:0000256" key="1">
    <source>
        <dbReference type="ARBA" id="ARBA00006738"/>
    </source>
</evidence>
<gene>
    <name evidence="3" type="ordered locus">Clole_2293</name>
</gene>
<dbReference type="NCBIfam" id="TIGR00252">
    <property type="entry name" value="YraN family protein"/>
    <property type="match status" value="1"/>
</dbReference>
<dbReference type="Pfam" id="PF02021">
    <property type="entry name" value="UPF0102"/>
    <property type="match status" value="1"/>
</dbReference>
<dbReference type="CDD" id="cd20736">
    <property type="entry name" value="PoNe_Nuclease"/>
    <property type="match status" value="1"/>
</dbReference>
<dbReference type="PANTHER" id="PTHR34039">
    <property type="entry name" value="UPF0102 PROTEIN YRAN"/>
    <property type="match status" value="1"/>
</dbReference>